<dbReference type="GO" id="GO:0008270">
    <property type="term" value="F:zinc ion binding"/>
    <property type="evidence" value="ECO:0007669"/>
    <property type="project" value="UniProtKB-KW"/>
</dbReference>
<dbReference type="Pfam" id="PF00642">
    <property type="entry name" value="zf-CCCH"/>
    <property type="match status" value="1"/>
</dbReference>
<dbReference type="InterPro" id="IPR054361">
    <property type="entry name" value="Znf-CCCH_ZC3H4/6/8"/>
</dbReference>
<feature type="compositionally biased region" description="Acidic residues" evidence="7">
    <location>
        <begin position="1"/>
        <end position="22"/>
    </location>
</feature>
<dbReference type="EMBL" id="BDGG01000004">
    <property type="protein sequence ID" value="GAU98163.1"/>
    <property type="molecule type" value="Genomic_DNA"/>
</dbReference>
<feature type="compositionally biased region" description="Basic and acidic residues" evidence="7">
    <location>
        <begin position="86"/>
        <end position="105"/>
    </location>
</feature>
<feature type="zinc finger region" description="C3H1-type" evidence="6">
    <location>
        <begin position="176"/>
        <end position="203"/>
    </location>
</feature>
<evidence type="ECO:0000256" key="2">
    <source>
        <dbReference type="ARBA" id="ARBA00022723"/>
    </source>
</evidence>
<dbReference type="Gene3D" id="4.10.1000.10">
    <property type="entry name" value="Zinc finger, CCCH-type"/>
    <property type="match status" value="1"/>
</dbReference>
<dbReference type="Pfam" id="PF14608">
    <property type="entry name" value="zf-CCCH_2"/>
    <property type="match status" value="1"/>
</dbReference>
<feature type="compositionally biased region" description="Basic and acidic residues" evidence="7">
    <location>
        <begin position="794"/>
        <end position="808"/>
    </location>
</feature>
<dbReference type="GO" id="GO:0003723">
    <property type="term" value="F:RNA binding"/>
    <property type="evidence" value="ECO:0007669"/>
    <property type="project" value="InterPro"/>
</dbReference>
<feature type="region of interest" description="Disordered" evidence="7">
    <location>
        <begin position="473"/>
        <end position="508"/>
    </location>
</feature>
<evidence type="ECO:0000256" key="4">
    <source>
        <dbReference type="ARBA" id="ARBA00022771"/>
    </source>
</evidence>
<evidence type="ECO:0000256" key="3">
    <source>
        <dbReference type="ARBA" id="ARBA00022737"/>
    </source>
</evidence>
<dbReference type="GO" id="GO:0045892">
    <property type="term" value="P:negative regulation of DNA-templated transcription"/>
    <property type="evidence" value="ECO:0007669"/>
    <property type="project" value="InterPro"/>
</dbReference>
<dbReference type="GO" id="GO:0005634">
    <property type="term" value="C:nucleus"/>
    <property type="evidence" value="ECO:0007669"/>
    <property type="project" value="TreeGrafter"/>
</dbReference>
<dbReference type="Proteomes" id="UP000186922">
    <property type="component" value="Unassembled WGS sequence"/>
</dbReference>
<evidence type="ECO:0000313" key="9">
    <source>
        <dbReference type="EMBL" id="GAU98163.1"/>
    </source>
</evidence>
<dbReference type="InterPro" id="IPR045124">
    <property type="entry name" value="Su(sable)-like"/>
</dbReference>
<organism evidence="9 10">
    <name type="scientific">Ramazzottius varieornatus</name>
    <name type="common">Water bear</name>
    <name type="synonym">Tardigrade</name>
    <dbReference type="NCBI Taxonomy" id="947166"/>
    <lineage>
        <taxon>Eukaryota</taxon>
        <taxon>Metazoa</taxon>
        <taxon>Ecdysozoa</taxon>
        <taxon>Tardigrada</taxon>
        <taxon>Eutardigrada</taxon>
        <taxon>Parachela</taxon>
        <taxon>Hypsibioidea</taxon>
        <taxon>Ramazzottiidae</taxon>
        <taxon>Ramazzottius</taxon>
    </lineage>
</organism>
<dbReference type="PROSITE" id="PS50103">
    <property type="entry name" value="ZF_C3H1"/>
    <property type="match status" value="3"/>
</dbReference>
<feature type="compositionally biased region" description="Basic and acidic residues" evidence="7">
    <location>
        <begin position="43"/>
        <end position="59"/>
    </location>
</feature>
<dbReference type="AlphaFoldDB" id="A0A1D1VGY1"/>
<keyword evidence="2 6" id="KW-0479">Metal-binding</keyword>
<feature type="compositionally biased region" description="Basic and acidic residues" evidence="7">
    <location>
        <begin position="319"/>
        <end position="364"/>
    </location>
</feature>
<protein>
    <recommendedName>
        <fullName evidence="8">C3H1-type domain-containing protein</fullName>
    </recommendedName>
</protein>
<keyword evidence="4 6" id="KW-0863">Zinc-finger</keyword>
<accession>A0A1D1VGY1</accession>
<name>A0A1D1VGY1_RAMVA</name>
<evidence type="ECO:0000256" key="5">
    <source>
        <dbReference type="ARBA" id="ARBA00022833"/>
    </source>
</evidence>
<dbReference type="PANTHER" id="PTHR13119:SF12">
    <property type="entry name" value="PROTEIN SUPPRESSOR OF SABLE"/>
    <property type="match status" value="1"/>
</dbReference>
<feature type="compositionally biased region" description="Basic residues" evidence="7">
    <location>
        <begin position="140"/>
        <end position="153"/>
    </location>
</feature>
<keyword evidence="5 6" id="KW-0862">Zinc</keyword>
<keyword evidence="1" id="KW-0597">Phosphoprotein</keyword>
<dbReference type="OrthoDB" id="411372at2759"/>
<feature type="compositionally biased region" description="Low complexity" evidence="7">
    <location>
        <begin position="416"/>
        <end position="426"/>
    </location>
</feature>
<dbReference type="SMART" id="SM00356">
    <property type="entry name" value="ZnF_C3H1"/>
    <property type="match status" value="3"/>
</dbReference>
<comment type="caution">
    <text evidence="9">The sequence shown here is derived from an EMBL/GenBank/DDBJ whole genome shotgun (WGS) entry which is preliminary data.</text>
</comment>
<keyword evidence="10" id="KW-1185">Reference proteome</keyword>
<feature type="domain" description="C3H1-type" evidence="8">
    <location>
        <begin position="233"/>
        <end position="256"/>
    </location>
</feature>
<keyword evidence="3" id="KW-0677">Repeat</keyword>
<dbReference type="SUPFAM" id="SSF90229">
    <property type="entry name" value="CCCH zinc finger"/>
    <property type="match status" value="3"/>
</dbReference>
<dbReference type="InterPro" id="IPR036855">
    <property type="entry name" value="Znf_CCCH_sf"/>
</dbReference>
<evidence type="ECO:0000313" key="10">
    <source>
        <dbReference type="Proteomes" id="UP000186922"/>
    </source>
</evidence>
<feature type="zinc finger region" description="C3H1-type" evidence="6">
    <location>
        <begin position="233"/>
        <end position="256"/>
    </location>
</feature>
<feature type="compositionally biased region" description="Acidic residues" evidence="7">
    <location>
        <begin position="106"/>
        <end position="117"/>
    </location>
</feature>
<feature type="zinc finger region" description="C3H1-type" evidence="6">
    <location>
        <begin position="205"/>
        <end position="232"/>
    </location>
</feature>
<dbReference type="PANTHER" id="PTHR13119">
    <property type="entry name" value="ZINC FINGER CCCH DOMAIN-CONTAINING PROTEI"/>
    <property type="match status" value="1"/>
</dbReference>
<evidence type="ECO:0000256" key="1">
    <source>
        <dbReference type="ARBA" id="ARBA00022553"/>
    </source>
</evidence>
<dbReference type="STRING" id="947166.A0A1D1VGY1"/>
<proteinExistence type="predicted"/>
<feature type="region of interest" description="Disordered" evidence="7">
    <location>
        <begin position="794"/>
        <end position="824"/>
    </location>
</feature>
<feature type="region of interest" description="Disordered" evidence="7">
    <location>
        <begin position="1"/>
        <end position="174"/>
    </location>
</feature>
<gene>
    <name evidence="9" type="primary">RvY_09343-1</name>
    <name evidence="9" type="synonym">RvY_09343.1</name>
    <name evidence="9" type="ORF">RvY_09343</name>
</gene>
<dbReference type="InterPro" id="IPR000571">
    <property type="entry name" value="Znf_CCCH"/>
</dbReference>
<evidence type="ECO:0000256" key="6">
    <source>
        <dbReference type="PROSITE-ProRule" id="PRU00723"/>
    </source>
</evidence>
<sequence length="824" mass="93155">MVEEVDLEEGEVTESEEEQSGEEENHLVKTAKSANPPPNKLTEPARTDKKDSAKPRRNEVIAAAIASDNKKELPRKQTGARKGDRKRNDDREPRGFEKSRRKSPEADPEASFEDELDAYQNSQRSLPRGRDREPLESRDTRRRPSPNSRRPRGGRAGGPRSNRPPRESAEVRPSRKEKRVPCKFFLEGRCKFGDECPFSHDVLQTKKLEACKFYAGGACNKGPLCVYMHQEFPCKFFHTGQKCFSGDNCRFTHDRLSADQKLALENYLEKENKFKDDRHHQRENPHRSPPLLPQQEEYRDPSRAGLLPTPPDASTSFDNSRRRPDFFRETLPDRRSQEPRDFRGADPHIDRNGAGFDRHRDSFDNQRPANEGMYGRGPSQEHFPFRDNLPSSRPYGDVLSPRGSEHSEDAFPSSVAPQAPRLLARLQQRAQQMMLPEKPEEPVAKKAEEEFAHQMTVNDYPPDESPERHLVINEPTSQEPPPLPQGQDSQSSISHWGGSDDEDDGSDQFLANSLKRQQEPNRGPWNRYEGEWRSLQEFQLYAEEPFMGEQLLNRGKVLLSVPLPPEQYYPPQQEFLPAYVPQGPEYGDPQWGYQDPQLAYYPPEPYHDPHAALIPPVAGAVDPRLARAGNFDYPYPPHEPEIMHQHVPAEPQIAPTLEAVMQKLLGVSGLSPAIPLRPVVAPEIEGSLEKNPEPPMYRLELLVTRPAMDYNAALYQRLLVFRSAEDLAIDPRIAKITKSLTVGPPPAPQSAPSVSTVVVTKPMFSLEPTEVDESKKASQDFDAITAMLAQALKKREAEGEGDKASPEKKMRRVAASSDTAYAIS</sequence>
<feature type="domain" description="C3H1-type" evidence="8">
    <location>
        <begin position="205"/>
        <end position="232"/>
    </location>
</feature>
<evidence type="ECO:0000259" key="8">
    <source>
        <dbReference type="PROSITE" id="PS50103"/>
    </source>
</evidence>
<feature type="domain" description="C3H1-type" evidence="8">
    <location>
        <begin position="176"/>
        <end position="203"/>
    </location>
</feature>
<feature type="region of interest" description="Disordered" evidence="7">
    <location>
        <begin position="273"/>
        <end position="426"/>
    </location>
</feature>
<feature type="compositionally biased region" description="Basic and acidic residues" evidence="7">
    <location>
        <begin position="128"/>
        <end position="139"/>
    </location>
</feature>
<evidence type="ECO:0000256" key="7">
    <source>
        <dbReference type="SAM" id="MobiDB-lite"/>
    </source>
</evidence>
<feature type="compositionally biased region" description="Basic and acidic residues" evidence="7">
    <location>
        <begin position="273"/>
        <end position="286"/>
    </location>
</feature>
<feature type="compositionally biased region" description="Basic and acidic residues" evidence="7">
    <location>
        <begin position="164"/>
        <end position="174"/>
    </location>
</feature>
<reference evidence="9 10" key="1">
    <citation type="journal article" date="2016" name="Nat. Commun.">
        <title>Extremotolerant tardigrade genome and improved radiotolerance of human cultured cells by tardigrade-unique protein.</title>
        <authorList>
            <person name="Hashimoto T."/>
            <person name="Horikawa D.D."/>
            <person name="Saito Y."/>
            <person name="Kuwahara H."/>
            <person name="Kozuka-Hata H."/>
            <person name="Shin-I T."/>
            <person name="Minakuchi Y."/>
            <person name="Ohishi K."/>
            <person name="Motoyama A."/>
            <person name="Aizu T."/>
            <person name="Enomoto A."/>
            <person name="Kondo K."/>
            <person name="Tanaka S."/>
            <person name="Hara Y."/>
            <person name="Koshikawa S."/>
            <person name="Sagara H."/>
            <person name="Miura T."/>
            <person name="Yokobori S."/>
            <person name="Miyagawa K."/>
            <person name="Suzuki Y."/>
            <person name="Kubo T."/>
            <person name="Oyama M."/>
            <person name="Kohara Y."/>
            <person name="Fujiyama A."/>
            <person name="Arakawa K."/>
            <person name="Katayama T."/>
            <person name="Toyoda A."/>
            <person name="Kunieda T."/>
        </authorList>
    </citation>
    <scope>NUCLEOTIDE SEQUENCE [LARGE SCALE GENOMIC DNA]</scope>
    <source>
        <strain evidence="9 10">YOKOZUNA-1</strain>
    </source>
</reference>
<dbReference type="Pfam" id="PF22623">
    <property type="entry name" value="zf-CCCH_9"/>
    <property type="match status" value="1"/>
</dbReference>